<feature type="region of interest" description="Disordered" evidence="1">
    <location>
        <begin position="365"/>
        <end position="391"/>
    </location>
</feature>
<gene>
    <name evidence="2" type="ORF">M9Y10_011519</name>
</gene>
<dbReference type="EMBL" id="JAPFFF010000017">
    <property type="protein sequence ID" value="KAK8863829.1"/>
    <property type="molecule type" value="Genomic_DNA"/>
</dbReference>
<proteinExistence type="predicted"/>
<evidence type="ECO:0000313" key="2">
    <source>
        <dbReference type="EMBL" id="KAK8863829.1"/>
    </source>
</evidence>
<keyword evidence="3" id="KW-1185">Reference proteome</keyword>
<name>A0ABR2IKQ2_9EUKA</name>
<reference evidence="2 3" key="1">
    <citation type="submission" date="2024-04" db="EMBL/GenBank/DDBJ databases">
        <title>Tritrichomonas musculus Genome.</title>
        <authorList>
            <person name="Alves-Ferreira E."/>
            <person name="Grigg M."/>
            <person name="Lorenzi H."/>
            <person name="Galac M."/>
        </authorList>
    </citation>
    <scope>NUCLEOTIDE SEQUENCE [LARGE SCALE GENOMIC DNA]</scope>
    <source>
        <strain evidence="2 3">EAF2021</strain>
    </source>
</reference>
<comment type="caution">
    <text evidence="2">The sequence shown here is derived from an EMBL/GenBank/DDBJ whole genome shotgun (WGS) entry which is preliminary data.</text>
</comment>
<evidence type="ECO:0000313" key="3">
    <source>
        <dbReference type="Proteomes" id="UP001470230"/>
    </source>
</evidence>
<sequence>MLSSNSNTKSIKPHQNISFLSDKKSTNDDEYISNDSTNIQNSYSTEISNQKHFFVDHKQICDFSFRNLDQLNTFINMNQIEKIDLYFKDFKQLSLFMNYFSGFVGYSKIKNIEDQNTLTNVLSFLLFRDIKLLQSCLTLAVNLLVGGVKRQFVPSKTQQLIAMRYFLQHFTAKWFDIKFSETESLPAIIFKNMSPLDDACYYIFINAIAEKIPPNSKHISDFIEILFNSPVNSPLQFKFVDDLTRKCPNNPPFYSILFFIKHSIDGVFTRISHHYLIPLLLDFYNQHEVFRITVWHYICRLVQFCITVECLNKQQKIMNDKIRSSKTLTYASSQPSRPIYNSLINSVIGQNSSANDVIFLQSPFQTDNSSSSETEVALNDSSSNDETTSSSSFDYFEGAFDDLDYYNNVVTLIIDLLHILYALHIPLLCRTVYMEIRCAQLGFNLFKKEKFDETYVILTLSEIKQSQLVELPKPRGQVSSVKVISTPDDPIFLQRQKELYYIQHYLYDKQLLKEFHRIRPREINLKKLLDFPMSEIPLKKGVKRSKLPPSKPKSNAKPKEFCCTTLAASLYGSTITKKSTFNPSTTSTTLDKIQNSEIAIRASPMIRLRQYFARESTSASAE</sequence>
<organism evidence="2 3">
    <name type="scientific">Tritrichomonas musculus</name>
    <dbReference type="NCBI Taxonomy" id="1915356"/>
    <lineage>
        <taxon>Eukaryota</taxon>
        <taxon>Metamonada</taxon>
        <taxon>Parabasalia</taxon>
        <taxon>Tritrichomonadida</taxon>
        <taxon>Tritrichomonadidae</taxon>
        <taxon>Tritrichomonas</taxon>
    </lineage>
</organism>
<evidence type="ECO:0000256" key="1">
    <source>
        <dbReference type="SAM" id="MobiDB-lite"/>
    </source>
</evidence>
<protein>
    <submittedName>
        <fullName evidence="2">Uncharacterized protein</fullName>
    </submittedName>
</protein>
<accession>A0ABR2IKQ2</accession>
<feature type="compositionally biased region" description="Polar residues" evidence="1">
    <location>
        <begin position="365"/>
        <end position="374"/>
    </location>
</feature>
<feature type="compositionally biased region" description="Low complexity" evidence="1">
    <location>
        <begin position="379"/>
        <end position="391"/>
    </location>
</feature>
<dbReference type="Proteomes" id="UP001470230">
    <property type="component" value="Unassembled WGS sequence"/>
</dbReference>